<dbReference type="AlphaFoldDB" id="W7MJ57"/>
<dbReference type="InterPro" id="IPR051057">
    <property type="entry name" value="PI-PLC_domain"/>
</dbReference>
<dbReference type="KEGG" id="fvr:FVEG_07708"/>
<dbReference type="InterPro" id="IPR000909">
    <property type="entry name" value="PLipase_C_PInositol-sp_X_dom"/>
</dbReference>
<dbReference type="InterPro" id="IPR017946">
    <property type="entry name" value="PLC-like_Pdiesterase_TIM-brl"/>
</dbReference>
<feature type="domain" description="Phosphatidylinositol-specific phospholipase C X" evidence="1">
    <location>
        <begin position="179"/>
        <end position="361"/>
    </location>
</feature>
<keyword evidence="3" id="KW-1185">Reference proteome</keyword>
<evidence type="ECO:0000259" key="1">
    <source>
        <dbReference type="SMART" id="SM00148"/>
    </source>
</evidence>
<dbReference type="GO" id="GO:0008081">
    <property type="term" value="F:phosphoric diester hydrolase activity"/>
    <property type="evidence" value="ECO:0007669"/>
    <property type="project" value="InterPro"/>
</dbReference>
<dbReference type="GeneID" id="30065485"/>
<dbReference type="EMBL" id="DS022250">
    <property type="protein sequence ID" value="EWG47650.1"/>
    <property type="molecule type" value="Genomic_DNA"/>
</dbReference>
<dbReference type="OrthoDB" id="5151549at2759"/>
<dbReference type="GO" id="GO:0006629">
    <property type="term" value="P:lipid metabolic process"/>
    <property type="evidence" value="ECO:0007669"/>
    <property type="project" value="InterPro"/>
</dbReference>
<reference evidence="2 3" key="1">
    <citation type="journal article" date="2010" name="Nature">
        <title>Comparative genomics reveals mobile pathogenicity chromosomes in Fusarium.</title>
        <authorList>
            <person name="Ma L.J."/>
            <person name="van der Does H.C."/>
            <person name="Borkovich K.A."/>
            <person name="Coleman J.J."/>
            <person name="Daboussi M.J."/>
            <person name="Di Pietro A."/>
            <person name="Dufresne M."/>
            <person name="Freitag M."/>
            <person name="Grabherr M."/>
            <person name="Henrissat B."/>
            <person name="Houterman P.M."/>
            <person name="Kang S."/>
            <person name="Shim W.B."/>
            <person name="Woloshuk C."/>
            <person name="Xie X."/>
            <person name="Xu J.R."/>
            <person name="Antoniw J."/>
            <person name="Baker S.E."/>
            <person name="Bluhm B.H."/>
            <person name="Breakspear A."/>
            <person name="Brown D.W."/>
            <person name="Butchko R.A."/>
            <person name="Chapman S."/>
            <person name="Coulson R."/>
            <person name="Coutinho P.M."/>
            <person name="Danchin E.G."/>
            <person name="Diener A."/>
            <person name="Gale L.R."/>
            <person name="Gardiner D.M."/>
            <person name="Goff S."/>
            <person name="Hammond-Kosack K.E."/>
            <person name="Hilburn K."/>
            <person name="Hua-Van A."/>
            <person name="Jonkers W."/>
            <person name="Kazan K."/>
            <person name="Kodira C.D."/>
            <person name="Koehrsen M."/>
            <person name="Kumar L."/>
            <person name="Lee Y.H."/>
            <person name="Li L."/>
            <person name="Manners J.M."/>
            <person name="Miranda-Saavedra D."/>
            <person name="Mukherjee M."/>
            <person name="Park G."/>
            <person name="Park J."/>
            <person name="Park S.Y."/>
            <person name="Proctor R.H."/>
            <person name="Regev A."/>
            <person name="Ruiz-Roldan M.C."/>
            <person name="Sain D."/>
            <person name="Sakthikumar S."/>
            <person name="Sykes S."/>
            <person name="Schwartz D.C."/>
            <person name="Turgeon B.G."/>
            <person name="Wapinski I."/>
            <person name="Yoder O."/>
            <person name="Young S."/>
            <person name="Zeng Q."/>
            <person name="Zhou S."/>
            <person name="Galagan J."/>
            <person name="Cuomo C.A."/>
            <person name="Kistler H.C."/>
            <person name="Rep M."/>
        </authorList>
    </citation>
    <scope>NUCLEOTIDE SEQUENCE [LARGE SCALE GENOMIC DNA]</scope>
    <source>
        <strain evidence="3">M3125 / FGSC 7600</strain>
    </source>
</reference>
<dbReference type="RefSeq" id="XP_018753841.1">
    <property type="nucleotide sequence ID" value="XM_018896379.1"/>
</dbReference>
<name>W7MJ57_GIBM7</name>
<dbReference type="Gene3D" id="3.20.20.190">
    <property type="entry name" value="Phosphatidylinositol (PI) phosphodiesterase"/>
    <property type="match status" value="1"/>
</dbReference>
<dbReference type="EMBL" id="CM000585">
    <property type="protein sequence ID" value="EWG47650.1"/>
    <property type="molecule type" value="Genomic_DNA"/>
</dbReference>
<dbReference type="VEuPathDB" id="FungiDB:FVEG_07708"/>
<dbReference type="SMART" id="SM00148">
    <property type="entry name" value="PLCXc"/>
    <property type="match status" value="1"/>
</dbReference>
<evidence type="ECO:0000313" key="3">
    <source>
        <dbReference type="Proteomes" id="UP000009096"/>
    </source>
</evidence>
<dbReference type="PANTHER" id="PTHR13593:SF113">
    <property type="entry name" value="SI:DKEY-266F7.9"/>
    <property type="match status" value="1"/>
</dbReference>
<organism evidence="2 3">
    <name type="scientific">Gibberella moniliformis (strain M3125 / FGSC 7600)</name>
    <name type="common">Maize ear and stalk rot fungus</name>
    <name type="synonym">Fusarium verticillioides</name>
    <dbReference type="NCBI Taxonomy" id="334819"/>
    <lineage>
        <taxon>Eukaryota</taxon>
        <taxon>Fungi</taxon>
        <taxon>Dikarya</taxon>
        <taxon>Ascomycota</taxon>
        <taxon>Pezizomycotina</taxon>
        <taxon>Sordariomycetes</taxon>
        <taxon>Hypocreomycetidae</taxon>
        <taxon>Hypocreales</taxon>
        <taxon>Nectriaceae</taxon>
        <taxon>Fusarium</taxon>
        <taxon>Fusarium fujikuroi species complex</taxon>
    </lineage>
</organism>
<proteinExistence type="predicted"/>
<dbReference type="PROSITE" id="PS50007">
    <property type="entry name" value="PIPLC_X_DOMAIN"/>
    <property type="match status" value="1"/>
</dbReference>
<protein>
    <recommendedName>
        <fullName evidence="1">Phosphatidylinositol-specific phospholipase C X domain-containing protein</fullName>
    </recommendedName>
</protein>
<dbReference type="Proteomes" id="UP000009096">
    <property type="component" value="Chromosome 8"/>
</dbReference>
<gene>
    <name evidence="2" type="ORF">FVEG_07708</name>
</gene>
<evidence type="ECO:0000313" key="2">
    <source>
        <dbReference type="EMBL" id="EWG47650.1"/>
    </source>
</evidence>
<dbReference type="PANTHER" id="PTHR13593">
    <property type="match status" value="1"/>
</dbReference>
<accession>W7MJ57</accession>
<sequence length="471" mass="53552">MSSVKEKLRSSINEVEGIRPNDLRCSFAAVSKQGRNLPWNVDLILRFSGIVDIRPVQYFKTTFDHDIQDLTAQMSFTIDTTGSEKVKQVPKIHVHRIQLSCGKVGGLFKGRLASELDILGRNSTKNKAMLEDINAKLNDSLLKMGDLAKLEAMEPYNLSTIPQSPPSEGNHAEWMSIPEIQSKPLGQLKIPGTHNSAAYNALHSWLDDTENIYIGQQAYDDLIDHITLLSQAHDISKTLKRQLEDGIRFLDLRIYREDDGEYYNQHFLRGPKLDELLDQIGQFLEKHSSSAEFIIVELAQCYSLREHVTEVANKVNSRLARWLYMPSDAKTHLGRYDFQTLHDKPLSSITKGKPKVLFVSREGACTFPHSVLNVVDDSLEKPGNGSPLLPKWFTKVPSNGEEVAHILLNTFDPDARIKNLRHRAYERNAEVSQVLGQKDTPWRYMMDWYTDCKGVEKSEDLPVERIIQANK</sequence>
<dbReference type="eggNOG" id="ENOG502T6H2">
    <property type="taxonomic scope" value="Eukaryota"/>
</dbReference>
<dbReference type="SUPFAM" id="SSF51695">
    <property type="entry name" value="PLC-like phosphodiesterases"/>
    <property type="match status" value="1"/>
</dbReference>